<dbReference type="EMBL" id="JAUEPS010000003">
    <property type="protein sequence ID" value="KAK0466911.1"/>
    <property type="molecule type" value="Genomic_DNA"/>
</dbReference>
<dbReference type="GeneID" id="85360063"/>
<evidence type="ECO:0000256" key="1">
    <source>
        <dbReference type="SAM" id="Phobius"/>
    </source>
</evidence>
<keyword evidence="1" id="KW-0812">Transmembrane</keyword>
<feature type="transmembrane region" description="Helical" evidence="1">
    <location>
        <begin position="6"/>
        <end position="29"/>
    </location>
</feature>
<dbReference type="AlphaFoldDB" id="A0AA39NJS0"/>
<keyword evidence="1" id="KW-1133">Transmembrane helix</keyword>
<sequence length="150" mass="16888">MITNNQFIQTTCYMFAVAIATALLVTGFVKDILTFLEFWTWSTKDTISPDHLRIAVMVKVEVTTTHYSTTEPLRSVSSDCALVNISSKCYSGTQGVQRTESLFEDKADYTRSERRVGAFVRDTTRPYVPLDVFSSHTIDWTSPLVVETGL</sequence>
<dbReference type="Proteomes" id="UP001175211">
    <property type="component" value="Unassembled WGS sequence"/>
</dbReference>
<organism evidence="2 3">
    <name type="scientific">Armillaria tabescens</name>
    <name type="common">Ringless honey mushroom</name>
    <name type="synonym">Agaricus tabescens</name>
    <dbReference type="NCBI Taxonomy" id="1929756"/>
    <lineage>
        <taxon>Eukaryota</taxon>
        <taxon>Fungi</taxon>
        <taxon>Dikarya</taxon>
        <taxon>Basidiomycota</taxon>
        <taxon>Agaricomycotina</taxon>
        <taxon>Agaricomycetes</taxon>
        <taxon>Agaricomycetidae</taxon>
        <taxon>Agaricales</taxon>
        <taxon>Marasmiineae</taxon>
        <taxon>Physalacriaceae</taxon>
        <taxon>Desarmillaria</taxon>
    </lineage>
</organism>
<keyword evidence="1" id="KW-0472">Membrane</keyword>
<evidence type="ECO:0000313" key="2">
    <source>
        <dbReference type="EMBL" id="KAK0466911.1"/>
    </source>
</evidence>
<comment type="caution">
    <text evidence="2">The sequence shown here is derived from an EMBL/GenBank/DDBJ whole genome shotgun (WGS) entry which is preliminary data.</text>
</comment>
<accession>A0AA39NJS0</accession>
<gene>
    <name evidence="2" type="ORF">EV420DRAFT_1635945</name>
</gene>
<proteinExistence type="predicted"/>
<evidence type="ECO:0000313" key="3">
    <source>
        <dbReference type="Proteomes" id="UP001175211"/>
    </source>
</evidence>
<dbReference type="RefSeq" id="XP_060337503.1">
    <property type="nucleotide sequence ID" value="XM_060476515.1"/>
</dbReference>
<reference evidence="2" key="1">
    <citation type="submission" date="2023-06" db="EMBL/GenBank/DDBJ databases">
        <authorList>
            <consortium name="Lawrence Berkeley National Laboratory"/>
            <person name="Ahrendt S."/>
            <person name="Sahu N."/>
            <person name="Indic B."/>
            <person name="Wong-Bajracharya J."/>
            <person name="Merenyi Z."/>
            <person name="Ke H.-M."/>
            <person name="Monk M."/>
            <person name="Kocsube S."/>
            <person name="Drula E."/>
            <person name="Lipzen A."/>
            <person name="Balint B."/>
            <person name="Henrissat B."/>
            <person name="Andreopoulos B."/>
            <person name="Martin F.M."/>
            <person name="Harder C.B."/>
            <person name="Rigling D."/>
            <person name="Ford K.L."/>
            <person name="Foster G.D."/>
            <person name="Pangilinan J."/>
            <person name="Papanicolaou A."/>
            <person name="Barry K."/>
            <person name="LaButti K."/>
            <person name="Viragh M."/>
            <person name="Koriabine M."/>
            <person name="Yan M."/>
            <person name="Riley R."/>
            <person name="Champramary S."/>
            <person name="Plett K.L."/>
            <person name="Tsai I.J."/>
            <person name="Slot J."/>
            <person name="Sipos G."/>
            <person name="Plett J."/>
            <person name="Nagy L.G."/>
            <person name="Grigoriev I.V."/>
        </authorList>
    </citation>
    <scope>NUCLEOTIDE SEQUENCE</scope>
    <source>
        <strain evidence="2">CCBAS 213</strain>
    </source>
</reference>
<keyword evidence="3" id="KW-1185">Reference proteome</keyword>
<name>A0AA39NJS0_ARMTA</name>
<protein>
    <submittedName>
        <fullName evidence="2">Uncharacterized protein</fullName>
    </submittedName>
</protein>